<accession>A0A328VI19</accession>
<dbReference type="InterPro" id="IPR041698">
    <property type="entry name" value="Methyltransf_25"/>
</dbReference>
<evidence type="ECO:0000256" key="1">
    <source>
        <dbReference type="ARBA" id="ARBA00022679"/>
    </source>
</evidence>
<organism evidence="4 5">
    <name type="scientific">Thermogemmatispora tikiterensis</name>
    <dbReference type="NCBI Taxonomy" id="1825093"/>
    <lineage>
        <taxon>Bacteria</taxon>
        <taxon>Bacillati</taxon>
        <taxon>Chloroflexota</taxon>
        <taxon>Ktedonobacteria</taxon>
        <taxon>Thermogemmatisporales</taxon>
        <taxon>Thermogemmatisporaceae</taxon>
        <taxon>Thermogemmatispora</taxon>
    </lineage>
</organism>
<dbReference type="CDD" id="cd02440">
    <property type="entry name" value="AdoMet_MTases"/>
    <property type="match status" value="1"/>
</dbReference>
<gene>
    <name evidence="4" type="ORF">A4R35_00220</name>
</gene>
<dbReference type="SUPFAM" id="SSF53335">
    <property type="entry name" value="S-adenosyl-L-methionine-dependent methyltransferases"/>
    <property type="match status" value="1"/>
</dbReference>
<name>A0A328VI19_9CHLR</name>
<dbReference type="PANTHER" id="PTHR43861">
    <property type="entry name" value="TRANS-ACONITATE 2-METHYLTRANSFERASE-RELATED"/>
    <property type="match status" value="1"/>
</dbReference>
<reference evidence="4 5" key="1">
    <citation type="submission" date="2016-08" db="EMBL/GenBank/DDBJ databases">
        <title>Analysis of Carbohydrate Active Enzymes in Thermogemmatispora T81 Reveals Carbohydrate Degradation Ability.</title>
        <authorList>
            <person name="Tomazini A."/>
            <person name="Lal S."/>
            <person name="Stott M."/>
            <person name="Henrissat B."/>
            <person name="Polikarpov I."/>
            <person name="Sparling R."/>
            <person name="Levin D.B."/>
        </authorList>
    </citation>
    <scope>NUCLEOTIDE SEQUENCE [LARGE SCALE GENOMIC DNA]</scope>
    <source>
        <strain evidence="4 5">T81</strain>
    </source>
</reference>
<evidence type="ECO:0000259" key="3">
    <source>
        <dbReference type="Pfam" id="PF13649"/>
    </source>
</evidence>
<dbReference type="RefSeq" id="WP_112425410.1">
    <property type="nucleotide sequence ID" value="NZ_MCIF01000002.1"/>
</dbReference>
<dbReference type="GO" id="GO:0016740">
    <property type="term" value="F:transferase activity"/>
    <property type="evidence" value="ECO:0007669"/>
    <property type="project" value="UniProtKB-KW"/>
</dbReference>
<dbReference type="InterPro" id="IPR029063">
    <property type="entry name" value="SAM-dependent_MTases_sf"/>
</dbReference>
<sequence length="445" mass="50455">MTSAQVPDEEHTGILPSPRGRRRISVSIQERSARVGDTIIIDGHLAHLESLMRRMSEGGYQWEETPHFLLFRRDRPPKTIVVHRFGPGVSPEAMLHAIETELTPFGFLMLEEDANRLLEGIQASLDPLPVRLYQRSLQIGGWTVMQAIGLDRHWLARRYRQRGYQVEITPHFLVCTRQHPPSPVLLHWCRPEQMHPSLAGYLIDELGPHGWLSDHQQLSCLMTAIVGTTYPGDLRRAWSYFGANTLLHLLTLVTTAAPHMPPDSSTLEFTATLYQRVLELCAGKRFLDAGCNAGFFALLLAERRPFVEEIVGLDLDGSVFRVAEELARQRGLHTVRFVQGDLRSAELVRLGHFDTVTALHVLEHFAEAEMYQVLEHLLQVTCQHLILAVPYEEQPTAGYGHRQCFSPERLQQVGQWCLEQLQGAGQLWYEEVARGGLLLIERTAP</sequence>
<evidence type="ECO:0000256" key="2">
    <source>
        <dbReference type="SAM" id="MobiDB-lite"/>
    </source>
</evidence>
<dbReference type="OrthoDB" id="3571292at2"/>
<dbReference type="EMBL" id="MCIF01000002">
    <property type="protein sequence ID" value="RAQ93935.1"/>
    <property type="molecule type" value="Genomic_DNA"/>
</dbReference>
<evidence type="ECO:0000313" key="5">
    <source>
        <dbReference type="Proteomes" id="UP000248706"/>
    </source>
</evidence>
<proteinExistence type="predicted"/>
<evidence type="ECO:0000313" key="4">
    <source>
        <dbReference type="EMBL" id="RAQ93935.1"/>
    </source>
</evidence>
<dbReference type="Gene3D" id="3.40.50.150">
    <property type="entry name" value="Vaccinia Virus protein VP39"/>
    <property type="match status" value="1"/>
</dbReference>
<keyword evidence="1" id="KW-0808">Transferase</keyword>
<dbReference type="Pfam" id="PF13649">
    <property type="entry name" value="Methyltransf_25"/>
    <property type="match status" value="1"/>
</dbReference>
<keyword evidence="5" id="KW-1185">Reference proteome</keyword>
<dbReference type="Proteomes" id="UP000248706">
    <property type="component" value="Unassembled WGS sequence"/>
</dbReference>
<feature type="region of interest" description="Disordered" evidence="2">
    <location>
        <begin position="1"/>
        <end position="22"/>
    </location>
</feature>
<protein>
    <recommendedName>
        <fullName evidence="3">Methyltransferase domain-containing protein</fullName>
    </recommendedName>
</protein>
<feature type="domain" description="Methyltransferase" evidence="3">
    <location>
        <begin position="287"/>
        <end position="380"/>
    </location>
</feature>
<dbReference type="AlphaFoldDB" id="A0A328VI19"/>
<comment type="caution">
    <text evidence="4">The sequence shown here is derived from an EMBL/GenBank/DDBJ whole genome shotgun (WGS) entry which is preliminary data.</text>
</comment>